<dbReference type="EMBL" id="GBRH01171387">
    <property type="protein sequence ID" value="JAE26509.1"/>
    <property type="molecule type" value="Transcribed_RNA"/>
</dbReference>
<name>A0A0A9GSN6_ARUDO</name>
<dbReference type="AlphaFoldDB" id="A0A0A9GSN6"/>
<sequence length="48" mass="5373">MVSNFQQWTFVSLTAYTTACVQSTVTITAFTRLSAVGNKRQFTNIIII</sequence>
<reference evidence="1" key="2">
    <citation type="journal article" date="2015" name="Data Brief">
        <title>Shoot transcriptome of the giant reed, Arundo donax.</title>
        <authorList>
            <person name="Barrero R.A."/>
            <person name="Guerrero F.D."/>
            <person name="Moolhuijzen P."/>
            <person name="Goolsby J.A."/>
            <person name="Tidwell J."/>
            <person name="Bellgard S.E."/>
            <person name="Bellgard M.I."/>
        </authorList>
    </citation>
    <scope>NUCLEOTIDE SEQUENCE</scope>
    <source>
        <tissue evidence="1">Shoot tissue taken approximately 20 cm above the soil surface</tissue>
    </source>
</reference>
<evidence type="ECO:0000313" key="1">
    <source>
        <dbReference type="EMBL" id="JAE26509.1"/>
    </source>
</evidence>
<protein>
    <submittedName>
        <fullName evidence="1">Uncharacterized protein</fullName>
    </submittedName>
</protein>
<reference evidence="1" key="1">
    <citation type="submission" date="2014-09" db="EMBL/GenBank/DDBJ databases">
        <authorList>
            <person name="Magalhaes I.L.F."/>
            <person name="Oliveira U."/>
            <person name="Santos F.R."/>
            <person name="Vidigal T.H.D.A."/>
            <person name="Brescovit A.D."/>
            <person name="Santos A.J."/>
        </authorList>
    </citation>
    <scope>NUCLEOTIDE SEQUENCE</scope>
    <source>
        <tissue evidence="1">Shoot tissue taken approximately 20 cm above the soil surface</tissue>
    </source>
</reference>
<proteinExistence type="predicted"/>
<organism evidence="1">
    <name type="scientific">Arundo donax</name>
    <name type="common">Giant reed</name>
    <name type="synonym">Donax arundinaceus</name>
    <dbReference type="NCBI Taxonomy" id="35708"/>
    <lineage>
        <taxon>Eukaryota</taxon>
        <taxon>Viridiplantae</taxon>
        <taxon>Streptophyta</taxon>
        <taxon>Embryophyta</taxon>
        <taxon>Tracheophyta</taxon>
        <taxon>Spermatophyta</taxon>
        <taxon>Magnoliopsida</taxon>
        <taxon>Liliopsida</taxon>
        <taxon>Poales</taxon>
        <taxon>Poaceae</taxon>
        <taxon>PACMAD clade</taxon>
        <taxon>Arundinoideae</taxon>
        <taxon>Arundineae</taxon>
        <taxon>Arundo</taxon>
    </lineage>
</organism>
<accession>A0A0A9GSN6</accession>